<dbReference type="Gene3D" id="1.25.10.10">
    <property type="entry name" value="Leucine-rich Repeat Variant"/>
    <property type="match status" value="1"/>
</dbReference>
<sequence length="346" mass="38153">MDDEAPCGPRHSNSLADLDCEFGAGTERDVRVLVTRMHRELASRAEYTKVPWGLFHHASGRADDVAELLTQIRSGNPRAAAQALSSLHHGVRHQGDTYAPAALAVPFLLRIAADPSSHHRAEVLQLAAESGRRNHHGDGSRTGLLQTAYPPGYWLFDSSGYPMHWSIQASREALTAEVRIVLELLDDPDTAVRCSACYALAAVTGEVERTLAALHGRLKVEKVPEVRVSLVLAIAQLAHEHHTSWNVIAWTRELWSSSDQSAETRLGAALAWLCLTKDPVPDQLLSVLAQVLTSVVVNTMSRVPWMQYVDTDDIGVYRCLTQMLDTLAWQVLGENTQDLRDPDPWA</sequence>
<protein>
    <recommendedName>
        <fullName evidence="4">PBS lyase</fullName>
    </recommendedName>
</protein>
<dbReference type="InterPro" id="IPR000357">
    <property type="entry name" value="HEAT"/>
</dbReference>
<dbReference type="Pfam" id="PF02985">
    <property type="entry name" value="HEAT"/>
    <property type="match status" value="1"/>
</dbReference>
<dbReference type="Proteomes" id="UP000584931">
    <property type="component" value="Unassembled WGS sequence"/>
</dbReference>
<proteinExistence type="predicted"/>
<dbReference type="AlphaFoldDB" id="A0A7Y9XG27"/>
<dbReference type="InterPro" id="IPR016024">
    <property type="entry name" value="ARM-type_fold"/>
</dbReference>
<reference evidence="2 3" key="1">
    <citation type="submission" date="2020-07" db="EMBL/GenBank/DDBJ databases">
        <title>Sequencing the genomes of 1000 actinobacteria strains.</title>
        <authorList>
            <person name="Klenk H.-P."/>
        </authorList>
    </citation>
    <scope>NUCLEOTIDE SEQUENCE [LARGE SCALE GENOMIC DNA]</scope>
    <source>
        <strain evidence="2 3">DSM 45278</strain>
    </source>
</reference>
<dbReference type="InterPro" id="IPR011989">
    <property type="entry name" value="ARM-like"/>
</dbReference>
<evidence type="ECO:0000313" key="3">
    <source>
        <dbReference type="Proteomes" id="UP000584931"/>
    </source>
</evidence>
<evidence type="ECO:0000256" key="1">
    <source>
        <dbReference type="ARBA" id="ARBA00022737"/>
    </source>
</evidence>
<name>A0A7Y9XG27_9ACTN</name>
<dbReference type="SUPFAM" id="SSF48371">
    <property type="entry name" value="ARM repeat"/>
    <property type="match status" value="1"/>
</dbReference>
<keyword evidence="1" id="KW-0677">Repeat</keyword>
<evidence type="ECO:0000313" key="2">
    <source>
        <dbReference type="EMBL" id="NYH54042.1"/>
    </source>
</evidence>
<accession>A0A7Y9XG27</accession>
<gene>
    <name evidence="2" type="ORF">HNR06_003631</name>
</gene>
<comment type="caution">
    <text evidence="2">The sequence shown here is derived from an EMBL/GenBank/DDBJ whole genome shotgun (WGS) entry which is preliminary data.</text>
</comment>
<dbReference type="RefSeq" id="WP_179810720.1">
    <property type="nucleotide sequence ID" value="NZ_JACCHL010000001.1"/>
</dbReference>
<evidence type="ECO:0008006" key="4">
    <source>
        <dbReference type="Google" id="ProtNLM"/>
    </source>
</evidence>
<dbReference type="EMBL" id="JACCHL010000001">
    <property type="protein sequence ID" value="NYH54042.1"/>
    <property type="molecule type" value="Genomic_DNA"/>
</dbReference>
<organism evidence="2 3">
    <name type="scientific">Nocardiopsis sinuspersici</name>
    <dbReference type="NCBI Taxonomy" id="501010"/>
    <lineage>
        <taxon>Bacteria</taxon>
        <taxon>Bacillati</taxon>
        <taxon>Actinomycetota</taxon>
        <taxon>Actinomycetes</taxon>
        <taxon>Streptosporangiales</taxon>
        <taxon>Nocardiopsidaceae</taxon>
        <taxon>Nocardiopsis</taxon>
    </lineage>
</organism>